<accession>A0A1X2H4N1</accession>
<evidence type="ECO:0000313" key="2">
    <source>
        <dbReference type="EMBL" id="ORY93355.1"/>
    </source>
</evidence>
<reference evidence="2 3" key="1">
    <citation type="submission" date="2016-07" db="EMBL/GenBank/DDBJ databases">
        <title>Pervasive Adenine N6-methylation of Active Genes in Fungi.</title>
        <authorList>
            <consortium name="DOE Joint Genome Institute"/>
            <person name="Mondo S.J."/>
            <person name="Dannebaum R.O."/>
            <person name="Kuo R.C."/>
            <person name="Labutti K."/>
            <person name="Haridas S."/>
            <person name="Kuo A."/>
            <person name="Salamov A."/>
            <person name="Ahrendt S.R."/>
            <person name="Lipzen A."/>
            <person name="Sullivan W."/>
            <person name="Andreopoulos W.B."/>
            <person name="Clum A."/>
            <person name="Lindquist E."/>
            <person name="Daum C."/>
            <person name="Ramamoorthy G.K."/>
            <person name="Gryganskyi A."/>
            <person name="Culley D."/>
            <person name="Magnuson J.K."/>
            <person name="James T.Y."/>
            <person name="O'Malley M.A."/>
            <person name="Stajich J.E."/>
            <person name="Spatafora J.W."/>
            <person name="Visel A."/>
            <person name="Grigoriev I.V."/>
        </authorList>
    </citation>
    <scope>NUCLEOTIDE SEQUENCE [LARGE SCALE GENOMIC DNA]</scope>
    <source>
        <strain evidence="2 3">NRRL 2496</strain>
    </source>
</reference>
<protein>
    <submittedName>
        <fullName evidence="2">Uncharacterized protein</fullName>
    </submittedName>
</protein>
<gene>
    <name evidence="2" type="ORF">BCR43DRAFT_552893</name>
</gene>
<sequence length="138" mass="15484">MMDPSKDISEAELEAQFKERHENLKHTVHNAVDSFDSALHSTLLEGQKKMQDAEQKVGESAPSTSDVKDAMPQQPKRRNSIGHQLNQSAMNAVRREMDAMHEIDSGKFESVASKVDETFGATALSDESLPHRTHRRLM</sequence>
<name>A0A1X2H4N1_SYNRA</name>
<comment type="caution">
    <text evidence="2">The sequence shown here is derived from an EMBL/GenBank/DDBJ whole genome shotgun (WGS) entry which is preliminary data.</text>
</comment>
<keyword evidence="3" id="KW-1185">Reference proteome</keyword>
<dbReference type="OrthoDB" id="2284024at2759"/>
<proteinExistence type="predicted"/>
<dbReference type="InParanoid" id="A0A1X2H4N1"/>
<feature type="region of interest" description="Disordered" evidence="1">
    <location>
        <begin position="47"/>
        <end position="86"/>
    </location>
</feature>
<dbReference type="EMBL" id="MCGN01000009">
    <property type="protein sequence ID" value="ORY93355.1"/>
    <property type="molecule type" value="Genomic_DNA"/>
</dbReference>
<organism evidence="2 3">
    <name type="scientific">Syncephalastrum racemosum</name>
    <name type="common">Filamentous fungus</name>
    <dbReference type="NCBI Taxonomy" id="13706"/>
    <lineage>
        <taxon>Eukaryota</taxon>
        <taxon>Fungi</taxon>
        <taxon>Fungi incertae sedis</taxon>
        <taxon>Mucoromycota</taxon>
        <taxon>Mucoromycotina</taxon>
        <taxon>Mucoromycetes</taxon>
        <taxon>Mucorales</taxon>
        <taxon>Syncephalastraceae</taxon>
        <taxon>Syncephalastrum</taxon>
    </lineage>
</organism>
<feature type="compositionally biased region" description="Basic and acidic residues" evidence="1">
    <location>
        <begin position="47"/>
        <end position="57"/>
    </location>
</feature>
<evidence type="ECO:0000256" key="1">
    <source>
        <dbReference type="SAM" id="MobiDB-lite"/>
    </source>
</evidence>
<dbReference type="AlphaFoldDB" id="A0A1X2H4N1"/>
<evidence type="ECO:0000313" key="3">
    <source>
        <dbReference type="Proteomes" id="UP000242180"/>
    </source>
</evidence>
<dbReference type="Proteomes" id="UP000242180">
    <property type="component" value="Unassembled WGS sequence"/>
</dbReference>